<reference evidence="2" key="1">
    <citation type="submission" date="2016-11" db="UniProtKB">
        <authorList>
            <consortium name="WormBaseParasite"/>
        </authorList>
    </citation>
    <scope>IDENTIFICATION</scope>
</reference>
<dbReference type="AlphaFoldDB" id="A0A1I7UDQ4"/>
<dbReference type="PANTHER" id="PTHR31379">
    <property type="entry name" value="F-BOX C PROTEIN-RELATED-RELATED"/>
    <property type="match status" value="1"/>
</dbReference>
<name>A0A1I7UDQ4_9PELO</name>
<protein>
    <submittedName>
        <fullName evidence="2">FBA_2 domain-containing protein</fullName>
    </submittedName>
</protein>
<sequence length="375" mass="44177">MTSELTYPSLRCIWEYMEPNKRIHITSRSPQLQRIDKSIPLHIDYLRLAEGIIQINDVEYETCYGNILVTPDDERYKDMSEKLKLTPGDIQGEPRIDWQIEGTHLGFRNGPNYFERWHTEKPYVISKRQACLLFEGRSQIIANLLHTTDQPHEILRLPVGFKVHTSVIRCEFQDFPYILPIVKSSFILNEIETSVRYEDTLDHLQLRNAKRLIINRIEVDEYMDQLETLTNKYVGFKDCYLEADEIVRVVRHWVRHGKPYGTVWEIGFPVEDYLSLLEDLKKEFNGKLAPFDKPVDKRIIPAPGYLVIPLDLKYELIVYGINWKIQGEKMSYVRIESVPIQLDVSEVVEIKSVPSVVSFMTIVRKVLDLWNWMRF</sequence>
<dbReference type="Proteomes" id="UP000095282">
    <property type="component" value="Unplaced"/>
</dbReference>
<keyword evidence="1" id="KW-1185">Reference proteome</keyword>
<evidence type="ECO:0000313" key="2">
    <source>
        <dbReference type="WBParaSite" id="Csp11.Scaffold629.g8291.t1"/>
    </source>
</evidence>
<organism evidence="1 2">
    <name type="scientific">Caenorhabditis tropicalis</name>
    <dbReference type="NCBI Taxonomy" id="1561998"/>
    <lineage>
        <taxon>Eukaryota</taxon>
        <taxon>Metazoa</taxon>
        <taxon>Ecdysozoa</taxon>
        <taxon>Nematoda</taxon>
        <taxon>Chromadorea</taxon>
        <taxon>Rhabditida</taxon>
        <taxon>Rhabditina</taxon>
        <taxon>Rhabditomorpha</taxon>
        <taxon>Rhabditoidea</taxon>
        <taxon>Rhabditidae</taxon>
        <taxon>Peloderinae</taxon>
        <taxon>Caenorhabditis</taxon>
    </lineage>
</organism>
<evidence type="ECO:0000313" key="1">
    <source>
        <dbReference type="Proteomes" id="UP000095282"/>
    </source>
</evidence>
<proteinExistence type="predicted"/>
<dbReference type="eggNOG" id="ENOG502TJ2M">
    <property type="taxonomic scope" value="Eukaryota"/>
</dbReference>
<dbReference type="WBParaSite" id="Csp11.Scaffold629.g8291.t1">
    <property type="protein sequence ID" value="Csp11.Scaffold629.g8291.t1"/>
    <property type="gene ID" value="Csp11.Scaffold629.g8291"/>
</dbReference>
<dbReference type="InterPro" id="IPR021942">
    <property type="entry name" value="DUF3557"/>
</dbReference>
<accession>A0A1I7UDQ4</accession>
<dbReference type="PANTHER" id="PTHR31379:SF1">
    <property type="entry name" value="F-BOX C PROTEIN-RELATED"/>
    <property type="match status" value="1"/>
</dbReference>
<dbReference type="Pfam" id="PF12078">
    <property type="entry name" value="DUF3557"/>
    <property type="match status" value="1"/>
</dbReference>